<dbReference type="STRING" id="446470.Snas_4131"/>
<dbReference type="EMBL" id="CP001778">
    <property type="protein sequence ID" value="ADD43782.1"/>
    <property type="molecule type" value="Genomic_DNA"/>
</dbReference>
<dbReference type="KEGG" id="sna:Snas_4131"/>
<dbReference type="PANTHER" id="PTHR36222:SF1">
    <property type="entry name" value="SERINE PROTEASE INHIBITOR RV3364C"/>
    <property type="match status" value="1"/>
</dbReference>
<dbReference type="SUPFAM" id="SSF103196">
    <property type="entry name" value="Roadblock/LC7 domain"/>
    <property type="match status" value="1"/>
</dbReference>
<dbReference type="InterPro" id="IPR004942">
    <property type="entry name" value="Roadblock/LAMTOR2_dom"/>
</dbReference>
<dbReference type="OrthoDB" id="4283064at2"/>
<dbReference type="Pfam" id="PF03259">
    <property type="entry name" value="Robl_LC7"/>
    <property type="match status" value="1"/>
</dbReference>
<dbReference type="HOGENOM" id="CLU_094585_0_1_11"/>
<dbReference type="AlphaFoldDB" id="D3Q132"/>
<accession>D3Q132</accession>
<dbReference type="RefSeq" id="WP_013019353.1">
    <property type="nucleotide sequence ID" value="NC_013947.1"/>
</dbReference>
<dbReference type="eggNOG" id="COG2018">
    <property type="taxonomic scope" value="Bacteria"/>
</dbReference>
<dbReference type="Proteomes" id="UP000000844">
    <property type="component" value="Chromosome"/>
</dbReference>
<evidence type="ECO:0000313" key="3">
    <source>
        <dbReference type="Proteomes" id="UP000000844"/>
    </source>
</evidence>
<sequence>MNTQNLDYLLNDFIDRVPDVTHVLTVSADGLLIACNDELPEDDADRLAAIASGLVSLLAGAARALQADPVISCMAELYGGYMFSMSIPGGASLLALASYDCDIGQVGHELADLINKIGPSISPEARGQVSTANHGQ</sequence>
<reference evidence="2 3" key="1">
    <citation type="journal article" date="2009" name="Stand. Genomic Sci.">
        <title>Complete genome sequence of Stackebrandtia nassauensis type strain (LLR-40K-21).</title>
        <authorList>
            <person name="Munk C."/>
            <person name="Lapidus A."/>
            <person name="Copeland A."/>
            <person name="Jando M."/>
            <person name="Mayilraj S."/>
            <person name="Glavina Del Rio T."/>
            <person name="Nolan M."/>
            <person name="Chen F."/>
            <person name="Lucas S."/>
            <person name="Tice H."/>
            <person name="Cheng J.F."/>
            <person name="Han C."/>
            <person name="Detter J.C."/>
            <person name="Bruce D."/>
            <person name="Goodwin L."/>
            <person name="Chain P."/>
            <person name="Pitluck S."/>
            <person name="Goker M."/>
            <person name="Ovchinikova G."/>
            <person name="Pati A."/>
            <person name="Ivanova N."/>
            <person name="Mavromatis K."/>
            <person name="Chen A."/>
            <person name="Palaniappan K."/>
            <person name="Land M."/>
            <person name="Hauser L."/>
            <person name="Chang Y.J."/>
            <person name="Jeffries C.D."/>
            <person name="Bristow J."/>
            <person name="Eisen J.A."/>
            <person name="Markowitz V."/>
            <person name="Hugenholtz P."/>
            <person name="Kyrpides N.C."/>
            <person name="Klenk H.P."/>
        </authorList>
    </citation>
    <scope>NUCLEOTIDE SEQUENCE [LARGE SCALE GENOMIC DNA]</scope>
    <source>
        <strain evidence="3">DSM 44728 / CIP 108903 / NRRL B-16338 / NBRC 102104 / LLR-40K-21</strain>
    </source>
</reference>
<name>D3Q132_STANL</name>
<dbReference type="PANTHER" id="PTHR36222">
    <property type="entry name" value="SERINE PROTEASE INHIBITOR RV3364C"/>
    <property type="match status" value="1"/>
</dbReference>
<proteinExistence type="predicted"/>
<dbReference type="SMART" id="SM00960">
    <property type="entry name" value="Robl_LC7"/>
    <property type="match status" value="1"/>
</dbReference>
<dbReference type="Gene3D" id="3.30.450.30">
    <property type="entry name" value="Dynein light chain 2a, cytoplasmic"/>
    <property type="match status" value="1"/>
</dbReference>
<feature type="domain" description="Roadblock/LAMTOR2" evidence="1">
    <location>
        <begin position="7"/>
        <end position="97"/>
    </location>
</feature>
<evidence type="ECO:0000313" key="2">
    <source>
        <dbReference type="EMBL" id="ADD43782.1"/>
    </source>
</evidence>
<gene>
    <name evidence="2" type="ordered locus">Snas_4131</name>
</gene>
<protein>
    <submittedName>
        <fullName evidence="2">Roadblock/LC7 family protein</fullName>
    </submittedName>
</protein>
<keyword evidence="3" id="KW-1185">Reference proteome</keyword>
<organism evidence="2 3">
    <name type="scientific">Stackebrandtia nassauensis (strain DSM 44728 / CIP 108903 / NRRL B-16338 / NBRC 102104 / LLR-40K-21)</name>
    <dbReference type="NCBI Taxonomy" id="446470"/>
    <lineage>
        <taxon>Bacteria</taxon>
        <taxon>Bacillati</taxon>
        <taxon>Actinomycetota</taxon>
        <taxon>Actinomycetes</taxon>
        <taxon>Glycomycetales</taxon>
        <taxon>Glycomycetaceae</taxon>
        <taxon>Stackebrandtia</taxon>
    </lineage>
</organism>
<dbReference type="InterPro" id="IPR053141">
    <property type="entry name" value="Mycobact_SerProt_Inhib_Rv3364c"/>
</dbReference>
<evidence type="ECO:0000259" key="1">
    <source>
        <dbReference type="SMART" id="SM00960"/>
    </source>
</evidence>